<reference evidence="5" key="1">
    <citation type="submission" date="2020-12" db="EMBL/GenBank/DDBJ databases">
        <title>Snuella sp. nov., isolated from sediment in Incheon.</title>
        <authorList>
            <person name="Kim W."/>
        </authorList>
    </citation>
    <scope>NUCLEOTIDE SEQUENCE</scope>
    <source>
        <strain evidence="5">CAU 1569</strain>
    </source>
</reference>
<dbReference type="Gene3D" id="2.130.10.130">
    <property type="entry name" value="Integrin alpha, N-terminal"/>
    <property type="match status" value="3"/>
</dbReference>
<dbReference type="InterPro" id="IPR011519">
    <property type="entry name" value="UnbV_ASPIC"/>
</dbReference>
<dbReference type="Pfam" id="PF13517">
    <property type="entry name" value="FG-GAP_3"/>
    <property type="match status" value="4"/>
</dbReference>
<evidence type="ECO:0000313" key="6">
    <source>
        <dbReference type="Proteomes" id="UP000610931"/>
    </source>
</evidence>
<evidence type="ECO:0000256" key="1">
    <source>
        <dbReference type="ARBA" id="ARBA00022729"/>
    </source>
</evidence>
<keyword evidence="3" id="KW-0325">Glycoprotein</keyword>
<dbReference type="RefSeq" id="WP_199113057.1">
    <property type="nucleotide sequence ID" value="NZ_JAELVQ010000002.1"/>
</dbReference>
<keyword evidence="6" id="KW-1185">Reference proteome</keyword>
<organism evidence="5 6">
    <name type="scientific">Snuella sedimenti</name>
    <dbReference type="NCBI Taxonomy" id="2798802"/>
    <lineage>
        <taxon>Bacteria</taxon>
        <taxon>Pseudomonadati</taxon>
        <taxon>Bacteroidota</taxon>
        <taxon>Flavobacteriia</taxon>
        <taxon>Flavobacteriales</taxon>
        <taxon>Flavobacteriaceae</taxon>
        <taxon>Snuella</taxon>
    </lineage>
</organism>
<name>A0A8J7LM23_9FLAO</name>
<evidence type="ECO:0000256" key="3">
    <source>
        <dbReference type="ARBA" id="ARBA00023180"/>
    </source>
</evidence>
<gene>
    <name evidence="5" type="ORF">JF259_02750</name>
</gene>
<dbReference type="Proteomes" id="UP000610931">
    <property type="component" value="Unassembled WGS sequence"/>
</dbReference>
<protein>
    <submittedName>
        <fullName evidence="5">VCBS repeat-containing protein</fullName>
    </submittedName>
</protein>
<dbReference type="InterPro" id="IPR013519">
    <property type="entry name" value="Int_alpha_beta-p"/>
</dbReference>
<proteinExistence type="predicted"/>
<dbReference type="InterPro" id="IPR028994">
    <property type="entry name" value="Integrin_alpha_N"/>
</dbReference>
<dbReference type="SUPFAM" id="SSF69318">
    <property type="entry name" value="Integrin alpha N-terminal domain"/>
    <property type="match status" value="3"/>
</dbReference>
<dbReference type="SMART" id="SM00191">
    <property type="entry name" value="Int_alpha"/>
    <property type="match status" value="2"/>
</dbReference>
<dbReference type="PANTHER" id="PTHR16026">
    <property type="entry name" value="CARTILAGE ACIDIC PROTEIN 1"/>
    <property type="match status" value="1"/>
</dbReference>
<keyword evidence="2" id="KW-0677">Repeat</keyword>
<dbReference type="PANTHER" id="PTHR16026:SF0">
    <property type="entry name" value="CARTILAGE ACIDIC PROTEIN 1"/>
    <property type="match status" value="1"/>
</dbReference>
<evidence type="ECO:0000313" key="5">
    <source>
        <dbReference type="EMBL" id="MBJ6366999.1"/>
    </source>
</evidence>
<dbReference type="Pfam" id="PF07593">
    <property type="entry name" value="UnbV_ASPIC"/>
    <property type="match status" value="1"/>
</dbReference>
<dbReference type="EMBL" id="JAELVQ010000002">
    <property type="protein sequence ID" value="MBJ6366999.1"/>
    <property type="molecule type" value="Genomic_DNA"/>
</dbReference>
<feature type="domain" description="ASPIC/UnbV" evidence="4">
    <location>
        <begin position="541"/>
        <end position="608"/>
    </location>
</feature>
<dbReference type="AlphaFoldDB" id="A0A8J7LM23"/>
<evidence type="ECO:0000256" key="2">
    <source>
        <dbReference type="ARBA" id="ARBA00022737"/>
    </source>
</evidence>
<accession>A0A8J7LM23</accession>
<dbReference type="InterPro" id="IPR013517">
    <property type="entry name" value="FG-GAP"/>
</dbReference>
<keyword evidence="1" id="KW-0732">Signal</keyword>
<dbReference type="InterPro" id="IPR027039">
    <property type="entry name" value="Crtac1"/>
</dbReference>
<evidence type="ECO:0000259" key="4">
    <source>
        <dbReference type="Pfam" id="PF07593"/>
    </source>
</evidence>
<sequence>MIIKNRNSQMVFMLILSILLLIRCKDEKLPEHKIETQSLFTVLGFEDTGINFNNKLNETTSMNSFYYEYFYNGAGVAVADFNNDGLQDIYFTSNLRSNRLYLNQGGLKFKNVSIKANAQGNKGFATGVAIVDINNDGLKDIYILKSGRFETDEPLRNELLINKGVDENKIPIFEENAKAYNLDLPHHSTQASFFDYDRDGDLDMFLINHNIDVYEMLETKTVMKGQSEKIGEKLYRNDNGTFVNVTKEAGIISNNLGFGLGVAIGDVNNDGWPDVYIGNDYYEKDHLYLNNQDGTFTEASKTAFGHISTFSMGNDIADINNDGFLDIISLDMMADDNYGQKASMSGMNVAGFSLIEELGLHRQYMYNALQVNNGTIPDTNIPVFSDIAQLANISSTDWSWAPLLMDMNNDGLRDIFISNGIKRDFRNNDFLIYLEKKYQEGIKKEEVNLKDHVEDLLSKLPERKKRNHFYLNGNNLMFHKQHFDQPLSSSNGAAYADFDNDGDLDIIVNNTDDFAHLYRNNQKENNFLKVNLRGTKNNIDAIGARIEIIAGGQSYMAENYYTRGYQSSMASAIHFGIGKAKKIESLKVIWPDGKSQKLSDININKEITISYAPNINNSIEDTDKKFIFQNITAKNTPIKHQENIFNDFNRESLLPHKMSEEGPALAVGDVNSDGLDDFYIGGAKGFPGALYVQNTNGGFANSNSILFQKEKGYEDVDAEFFDVDSDGDLDLYVVSGSNEFKENSKYYSDRIYLNTNGEFTKVVAPFKNSNAISGSVVRPYDYDLDGDLDLFIGGRQVPGKYPYPATSVILRNDSKDGNIQFVDIRAEALYEIGMVTDAHWADIDGDKIKDLIVVGEWMSIRILKYINGTFSDITETAGLNNDIGWWFGVEIADFDNDGDIDIIAGNLGLNSKYKASEKEPFEIFAKDFDQTGSIDIVLGYHQEGELYPLRGRECSSNQMPFIKKKFPTYHDFASAKLVDVYGEEKIQSALHYKATSFATSYFENKGNGTFIKKQLPNQVQTTAITNIISEDIDEDGNLDLVLLGNMYGFEVETPRQDAGYGLYMKGGGKGNFNPIAPFDSGLYVFGNVSDAKFIKMIGGKKTIIIAKNNEAVQFVQIN</sequence>
<comment type="caution">
    <text evidence="5">The sequence shown here is derived from an EMBL/GenBank/DDBJ whole genome shotgun (WGS) entry which is preliminary data.</text>
</comment>